<evidence type="ECO:0000313" key="7">
    <source>
        <dbReference type="Proteomes" id="UP000559987"/>
    </source>
</evidence>
<evidence type="ECO:0000256" key="4">
    <source>
        <dbReference type="ARBA" id="ARBA00023163"/>
    </source>
</evidence>
<dbReference type="PANTHER" id="PTHR30126:SF4">
    <property type="entry name" value="LYSR FAMILY TRANSCRIPTIONAL REGULATOR"/>
    <property type="match status" value="1"/>
</dbReference>
<sequence length="308" mass="34300">MNLLTLEALHVLDAIDRKGSFAAAALELHKVPSALSYTVKQLEDYLQLQLFDRSGQRAVMTEAGRQVLKRARRLLDGAEQLTVEARQLATGWEPRLRLVVESILPMAPLWPAIARFAELQPNVEIDVREEALSGSWEALADQRADLLIGVSEHPPTDLKVQQSPLGSLAFRLVCAPTHPLVNRRRKSLAQSDLACHAQIVLRDSARRLAPRSVGLYEVRRQILVDHYYAKEQAIVAGLGFGFLPQGRVQALIEQGALVALDAIKPSYQVPLYLAWDEARSGRGVQWFCEVIQADGLFAQYLESDKVAR</sequence>
<proteinExistence type="inferred from homology"/>
<dbReference type="SUPFAM" id="SSF53850">
    <property type="entry name" value="Periplasmic binding protein-like II"/>
    <property type="match status" value="1"/>
</dbReference>
<gene>
    <name evidence="6" type="ORF">FHS30_002266</name>
</gene>
<evidence type="ECO:0000256" key="3">
    <source>
        <dbReference type="ARBA" id="ARBA00023125"/>
    </source>
</evidence>
<dbReference type="PROSITE" id="PS50931">
    <property type="entry name" value="HTH_LYSR"/>
    <property type="match status" value="1"/>
</dbReference>
<name>A0A839UU81_9GAMM</name>
<dbReference type="EMBL" id="JACHXZ010000003">
    <property type="protein sequence ID" value="MBB3169058.1"/>
    <property type="molecule type" value="Genomic_DNA"/>
</dbReference>
<dbReference type="SUPFAM" id="SSF46785">
    <property type="entry name" value="Winged helix' DNA-binding domain"/>
    <property type="match status" value="1"/>
</dbReference>
<protein>
    <submittedName>
        <fullName evidence="6">DNA-binding transcriptional LysR family regulator</fullName>
    </submittedName>
</protein>
<dbReference type="InterPro" id="IPR000847">
    <property type="entry name" value="LysR_HTH_N"/>
</dbReference>
<dbReference type="InterPro" id="IPR036388">
    <property type="entry name" value="WH-like_DNA-bd_sf"/>
</dbReference>
<dbReference type="RefSeq" id="WP_183910552.1">
    <property type="nucleotide sequence ID" value="NZ_JACHXZ010000003.1"/>
</dbReference>
<dbReference type="PANTHER" id="PTHR30126">
    <property type="entry name" value="HTH-TYPE TRANSCRIPTIONAL REGULATOR"/>
    <property type="match status" value="1"/>
</dbReference>
<organism evidence="6 7">
    <name type="scientific">Simiduia aestuariiviva</name>
    <dbReference type="NCBI Taxonomy" id="1510459"/>
    <lineage>
        <taxon>Bacteria</taxon>
        <taxon>Pseudomonadati</taxon>
        <taxon>Pseudomonadota</taxon>
        <taxon>Gammaproteobacteria</taxon>
        <taxon>Cellvibrionales</taxon>
        <taxon>Cellvibrionaceae</taxon>
        <taxon>Simiduia</taxon>
    </lineage>
</organism>
<keyword evidence="7" id="KW-1185">Reference proteome</keyword>
<evidence type="ECO:0000256" key="2">
    <source>
        <dbReference type="ARBA" id="ARBA00023015"/>
    </source>
</evidence>
<keyword evidence="3 6" id="KW-0238">DNA-binding</keyword>
<feature type="domain" description="HTH lysR-type" evidence="5">
    <location>
        <begin position="4"/>
        <end position="61"/>
    </location>
</feature>
<dbReference type="Gene3D" id="1.10.10.10">
    <property type="entry name" value="Winged helix-like DNA-binding domain superfamily/Winged helix DNA-binding domain"/>
    <property type="match status" value="1"/>
</dbReference>
<dbReference type="InterPro" id="IPR036390">
    <property type="entry name" value="WH_DNA-bd_sf"/>
</dbReference>
<accession>A0A839UU81</accession>
<dbReference type="AlphaFoldDB" id="A0A839UU81"/>
<dbReference type="InterPro" id="IPR005119">
    <property type="entry name" value="LysR_subst-bd"/>
</dbReference>
<dbReference type="Pfam" id="PF00126">
    <property type="entry name" value="HTH_1"/>
    <property type="match status" value="1"/>
</dbReference>
<comment type="similarity">
    <text evidence="1">Belongs to the LysR transcriptional regulatory family.</text>
</comment>
<reference evidence="6 7" key="1">
    <citation type="submission" date="2020-08" db="EMBL/GenBank/DDBJ databases">
        <title>Genomic Encyclopedia of Type Strains, Phase III (KMG-III): the genomes of soil and plant-associated and newly described type strains.</title>
        <authorList>
            <person name="Whitman W."/>
        </authorList>
    </citation>
    <scope>NUCLEOTIDE SEQUENCE [LARGE SCALE GENOMIC DNA]</scope>
    <source>
        <strain evidence="6 7">CECT 8571</strain>
    </source>
</reference>
<evidence type="ECO:0000259" key="5">
    <source>
        <dbReference type="PROSITE" id="PS50931"/>
    </source>
</evidence>
<keyword evidence="4" id="KW-0804">Transcription</keyword>
<dbReference type="Gene3D" id="3.40.190.290">
    <property type="match status" value="1"/>
</dbReference>
<evidence type="ECO:0000256" key="1">
    <source>
        <dbReference type="ARBA" id="ARBA00009437"/>
    </source>
</evidence>
<dbReference type="GO" id="GO:0000976">
    <property type="term" value="F:transcription cis-regulatory region binding"/>
    <property type="evidence" value="ECO:0007669"/>
    <property type="project" value="TreeGrafter"/>
</dbReference>
<comment type="caution">
    <text evidence="6">The sequence shown here is derived from an EMBL/GenBank/DDBJ whole genome shotgun (WGS) entry which is preliminary data.</text>
</comment>
<keyword evidence="2" id="KW-0805">Transcription regulation</keyword>
<dbReference type="Proteomes" id="UP000559987">
    <property type="component" value="Unassembled WGS sequence"/>
</dbReference>
<dbReference type="GO" id="GO:0003700">
    <property type="term" value="F:DNA-binding transcription factor activity"/>
    <property type="evidence" value="ECO:0007669"/>
    <property type="project" value="InterPro"/>
</dbReference>
<dbReference type="Pfam" id="PF03466">
    <property type="entry name" value="LysR_substrate"/>
    <property type="match status" value="1"/>
</dbReference>
<evidence type="ECO:0000313" key="6">
    <source>
        <dbReference type="EMBL" id="MBB3169058.1"/>
    </source>
</evidence>